<evidence type="ECO:0000313" key="5">
    <source>
        <dbReference type="EMBL" id="MBT0955976.1"/>
    </source>
</evidence>
<protein>
    <submittedName>
        <fullName evidence="5">Lytic transglycosylase domain-containing protein</fullName>
    </submittedName>
</protein>
<feature type="domain" description="Transglycosylase SLT" evidence="4">
    <location>
        <begin position="151"/>
        <end position="238"/>
    </location>
</feature>
<dbReference type="AlphaFoldDB" id="A0AAP2G662"/>
<organism evidence="5 6">
    <name type="scientific">Harenicola maris</name>
    <dbReference type="NCBI Taxonomy" id="2841044"/>
    <lineage>
        <taxon>Bacteria</taxon>
        <taxon>Pseudomonadati</taxon>
        <taxon>Pseudomonadota</taxon>
        <taxon>Alphaproteobacteria</taxon>
        <taxon>Rhodobacterales</taxon>
        <taxon>Paracoccaceae</taxon>
        <taxon>Harenicola</taxon>
    </lineage>
</organism>
<dbReference type="Proteomes" id="UP001315686">
    <property type="component" value="Unassembled WGS sequence"/>
</dbReference>
<gene>
    <name evidence="5" type="ORF">IV417_01135</name>
</gene>
<evidence type="ECO:0000259" key="4">
    <source>
        <dbReference type="Pfam" id="PF01464"/>
    </source>
</evidence>
<dbReference type="PROSITE" id="PS00922">
    <property type="entry name" value="TRANSGLYCOSYLASE"/>
    <property type="match status" value="1"/>
</dbReference>
<evidence type="ECO:0000313" key="6">
    <source>
        <dbReference type="Proteomes" id="UP001315686"/>
    </source>
</evidence>
<sequence length="283" mass="29694">MTKIVSVLLAGAILLCPGADSIAWAEEPAPYQDFKFKRIKVGKRPVGKRITVQIDPAEQARALAVVPGDPVTPEVVTPKKKDAPRVAAYEWYWGKVSPKLHDAAPGRIPEAVRALRAGPDGKTVRAPSAAALAKIAKEHGADILTSTIGTEISPALALAVIGIESGGQAKAVSSAGATGVMQLMPDTAKRFGVEDSTVPGQNIKGGVAYLDWLVKHFEQDPILALAGYNAGEGAVKEHGGVPPYAETRDYVPKVLAAWAVARTLCATPPELISDGCVFRLPEG</sequence>
<dbReference type="RefSeq" id="WP_327792193.1">
    <property type="nucleotide sequence ID" value="NZ_JADQAZ010000001.1"/>
</dbReference>
<dbReference type="InterPro" id="IPR000189">
    <property type="entry name" value="Transglyc_AS"/>
</dbReference>
<name>A0AAP2G662_9RHOB</name>
<dbReference type="InterPro" id="IPR023346">
    <property type="entry name" value="Lysozyme-like_dom_sf"/>
</dbReference>
<dbReference type="GO" id="GO:0008933">
    <property type="term" value="F:peptidoglycan lytic transglycosylase activity"/>
    <property type="evidence" value="ECO:0007669"/>
    <property type="project" value="InterPro"/>
</dbReference>
<evidence type="ECO:0000256" key="2">
    <source>
        <dbReference type="ARBA" id="ARBA00009387"/>
    </source>
</evidence>
<dbReference type="EMBL" id="JADQAZ010000001">
    <property type="protein sequence ID" value="MBT0955976.1"/>
    <property type="molecule type" value="Genomic_DNA"/>
</dbReference>
<keyword evidence="6" id="KW-1185">Reference proteome</keyword>
<proteinExistence type="inferred from homology"/>
<dbReference type="SUPFAM" id="SSF53955">
    <property type="entry name" value="Lysozyme-like"/>
    <property type="match status" value="1"/>
</dbReference>
<dbReference type="CDD" id="cd00254">
    <property type="entry name" value="LT-like"/>
    <property type="match status" value="1"/>
</dbReference>
<feature type="signal peptide" evidence="3">
    <location>
        <begin position="1"/>
        <end position="25"/>
    </location>
</feature>
<comment type="similarity">
    <text evidence="1">Belongs to the transglycosylase Slt family.</text>
</comment>
<comment type="caution">
    <text evidence="5">The sequence shown here is derived from an EMBL/GenBank/DDBJ whole genome shotgun (WGS) entry which is preliminary data.</text>
</comment>
<dbReference type="Pfam" id="PF01464">
    <property type="entry name" value="SLT"/>
    <property type="match status" value="1"/>
</dbReference>
<dbReference type="InterPro" id="IPR008258">
    <property type="entry name" value="Transglycosylase_SLT_dom_1"/>
</dbReference>
<evidence type="ECO:0000256" key="1">
    <source>
        <dbReference type="ARBA" id="ARBA00007734"/>
    </source>
</evidence>
<dbReference type="PANTHER" id="PTHR37423">
    <property type="entry name" value="SOLUBLE LYTIC MUREIN TRANSGLYCOSYLASE-RELATED"/>
    <property type="match status" value="1"/>
</dbReference>
<evidence type="ECO:0000256" key="3">
    <source>
        <dbReference type="SAM" id="SignalP"/>
    </source>
</evidence>
<dbReference type="Gene3D" id="1.10.530.10">
    <property type="match status" value="1"/>
</dbReference>
<dbReference type="PANTHER" id="PTHR37423:SF2">
    <property type="entry name" value="MEMBRANE-BOUND LYTIC MUREIN TRANSGLYCOSYLASE C"/>
    <property type="match status" value="1"/>
</dbReference>
<keyword evidence="3" id="KW-0732">Signal</keyword>
<dbReference type="GO" id="GO:0000270">
    <property type="term" value="P:peptidoglycan metabolic process"/>
    <property type="evidence" value="ECO:0007669"/>
    <property type="project" value="InterPro"/>
</dbReference>
<accession>A0AAP2G662</accession>
<feature type="chain" id="PRO_5042812429" evidence="3">
    <location>
        <begin position="26"/>
        <end position="283"/>
    </location>
</feature>
<comment type="similarity">
    <text evidence="2">Belongs to the virb1 family.</text>
</comment>
<reference evidence="5 6" key="1">
    <citation type="journal article" date="2021" name="Arch. Microbiol.">
        <title>Harenicola maris gen. nov., sp. nov. isolated from the Sea of Japan shallow sediments.</title>
        <authorList>
            <person name="Romanenko L.A."/>
            <person name="Kurilenko V.V."/>
            <person name="Chernysheva N.Y."/>
            <person name="Tekutyeva L.A."/>
            <person name="Velansky P.V."/>
            <person name="Svetashev V.I."/>
            <person name="Isaeva M.P."/>
        </authorList>
    </citation>
    <scope>NUCLEOTIDE SEQUENCE [LARGE SCALE GENOMIC DNA]</scope>
    <source>
        <strain evidence="5 6">KMM 3653</strain>
    </source>
</reference>
<dbReference type="GO" id="GO:0016020">
    <property type="term" value="C:membrane"/>
    <property type="evidence" value="ECO:0007669"/>
    <property type="project" value="InterPro"/>
</dbReference>